<protein>
    <recommendedName>
        <fullName evidence="3">Antitoxin</fullName>
    </recommendedName>
</protein>
<proteinExistence type="predicted"/>
<sequence>MKYRNPFKDLKLDREEQEINEAIESGKLQTTPLSSGEINRLKATAKATLEKTRNINIRLSERDVLRLKTKAMEEGIPYQTLAASLLHKYASD</sequence>
<reference evidence="1 2" key="1">
    <citation type="journal article" date="2016" name="Nat. Commun.">
        <title>Thousands of microbial genomes shed light on interconnected biogeochemical processes in an aquifer system.</title>
        <authorList>
            <person name="Anantharaman K."/>
            <person name="Brown C.T."/>
            <person name="Hug L.A."/>
            <person name="Sharon I."/>
            <person name="Castelle C.J."/>
            <person name="Probst A.J."/>
            <person name="Thomas B.C."/>
            <person name="Singh A."/>
            <person name="Wilkins M.J."/>
            <person name="Karaoz U."/>
            <person name="Brodie E.L."/>
            <person name="Williams K.H."/>
            <person name="Hubbard S.S."/>
            <person name="Banfield J.F."/>
        </authorList>
    </citation>
    <scope>NUCLEOTIDE SEQUENCE [LARGE SCALE GENOMIC DNA]</scope>
</reference>
<evidence type="ECO:0000313" key="2">
    <source>
        <dbReference type="Proteomes" id="UP000177416"/>
    </source>
</evidence>
<evidence type="ECO:0000313" key="1">
    <source>
        <dbReference type="EMBL" id="OGG12447.1"/>
    </source>
</evidence>
<dbReference type="EMBL" id="MFJJ01000062">
    <property type="protein sequence ID" value="OGG12447.1"/>
    <property type="molecule type" value="Genomic_DNA"/>
</dbReference>
<comment type="caution">
    <text evidence="1">The sequence shown here is derived from an EMBL/GenBank/DDBJ whole genome shotgun (WGS) entry which is preliminary data.</text>
</comment>
<dbReference type="Proteomes" id="UP000177416">
    <property type="component" value="Unassembled WGS sequence"/>
</dbReference>
<dbReference type="AlphaFoldDB" id="A0A1F5ZK21"/>
<accession>A0A1F5ZK21</accession>
<evidence type="ECO:0008006" key="3">
    <source>
        <dbReference type="Google" id="ProtNLM"/>
    </source>
</evidence>
<organism evidence="1 2">
    <name type="scientific">Candidatus Gottesmanbacteria bacterium RIFCSPHIGHO2_01_FULL_46_14</name>
    <dbReference type="NCBI Taxonomy" id="1798380"/>
    <lineage>
        <taxon>Bacteria</taxon>
        <taxon>Candidatus Gottesmaniibacteriota</taxon>
    </lineage>
</organism>
<gene>
    <name evidence="1" type="ORF">A2875_01830</name>
</gene>
<name>A0A1F5ZK21_9BACT</name>